<name>A0AB35HXA9_MICTH</name>
<dbReference type="Proteomes" id="UP001209730">
    <property type="component" value="Unassembled WGS sequence"/>
</dbReference>
<sequence>MENIEKHSNDWVAFDDRLMFGDTPVTLHKKARVVGPVEGRPDLLCVRPVVDALIESFCSRALILGAPVVRPASECRSIRAPKSRVIEH</sequence>
<dbReference type="AlphaFoldDB" id="A0AB35HXA9"/>
<evidence type="ECO:0000313" key="1">
    <source>
        <dbReference type="EMBL" id="MCX2802227.1"/>
    </source>
</evidence>
<organism evidence="1 2">
    <name type="scientific">Microbulbifer thermotolerans</name>
    <dbReference type="NCBI Taxonomy" id="252514"/>
    <lineage>
        <taxon>Bacteria</taxon>
        <taxon>Pseudomonadati</taxon>
        <taxon>Pseudomonadota</taxon>
        <taxon>Gammaproteobacteria</taxon>
        <taxon>Cellvibrionales</taxon>
        <taxon>Microbulbiferaceae</taxon>
        <taxon>Microbulbifer</taxon>
    </lineage>
</organism>
<evidence type="ECO:0000313" key="2">
    <source>
        <dbReference type="Proteomes" id="UP001209730"/>
    </source>
</evidence>
<gene>
    <name evidence="1" type="ORF">OQJ68_10565</name>
</gene>
<dbReference type="RefSeq" id="WP_266066186.1">
    <property type="nucleotide sequence ID" value="NZ_JAPHQB010000015.1"/>
</dbReference>
<accession>A0AB35HXA9</accession>
<reference evidence="1" key="1">
    <citation type="submission" date="2022-11" db="EMBL/GenBank/DDBJ databases">
        <title>Chitin-degrading and fungicidal potential of chitinolytic bacterial strains from marine environment of the Pacific Ocean regions.</title>
        <authorList>
            <person name="Pentekhina I."/>
            <person name="Nedashkovskaya O."/>
            <person name="Seitkalieva A."/>
            <person name="Podvolotskaya A."/>
            <person name="Tekutyeva L."/>
            <person name="Balabanova L."/>
        </authorList>
    </citation>
    <scope>NUCLEOTIDE SEQUENCE</scope>
    <source>
        <strain evidence="1">KMM 6838</strain>
    </source>
</reference>
<proteinExistence type="predicted"/>
<protein>
    <submittedName>
        <fullName evidence="1">Uncharacterized protein</fullName>
    </submittedName>
</protein>
<comment type="caution">
    <text evidence="1">The sequence shown here is derived from an EMBL/GenBank/DDBJ whole genome shotgun (WGS) entry which is preliminary data.</text>
</comment>
<dbReference type="EMBL" id="JAPHQB010000015">
    <property type="protein sequence ID" value="MCX2802227.1"/>
    <property type="molecule type" value="Genomic_DNA"/>
</dbReference>